<protein>
    <submittedName>
        <fullName evidence="2">Uncharacterized protein</fullName>
    </submittedName>
</protein>
<dbReference type="EMBL" id="CP008874">
    <property type="protein sequence ID" value="AKH98109.1"/>
    <property type="molecule type" value="Genomic_DNA"/>
</dbReference>
<dbReference type="EMBL" id="CP011564">
    <property type="protein sequence ID" value="ALG82503.1"/>
    <property type="molecule type" value="Genomic_DNA"/>
</dbReference>
<evidence type="ECO:0000313" key="2">
    <source>
        <dbReference type="EMBL" id="AKH98109.1"/>
    </source>
</evidence>
<name>A0A0F7PET0_9EURY</name>
<dbReference type="Proteomes" id="UP000060390">
    <property type="component" value="Chromosome"/>
</dbReference>
<dbReference type="GeneID" id="26010955"/>
<feature type="region of interest" description="Disordered" evidence="1">
    <location>
        <begin position="1"/>
        <end position="22"/>
    </location>
</feature>
<proteinExistence type="predicted"/>
<evidence type="ECO:0000313" key="4">
    <source>
        <dbReference type="Proteomes" id="UP000060390"/>
    </source>
</evidence>
<evidence type="ECO:0000313" key="5">
    <source>
        <dbReference type="Proteomes" id="UP000069906"/>
    </source>
</evidence>
<dbReference type="AlphaFoldDB" id="A0A0F7PET0"/>
<dbReference type="HOGENOM" id="CLU_156330_0_0_2"/>
<accession>A0A0F7PET0</accession>
<evidence type="ECO:0000313" key="3">
    <source>
        <dbReference type="EMBL" id="ALG82503.1"/>
    </source>
</evidence>
<dbReference type="Pfam" id="PF19098">
    <property type="entry name" value="DUF5785"/>
    <property type="match status" value="1"/>
</dbReference>
<feature type="compositionally biased region" description="Basic and acidic residues" evidence="1">
    <location>
        <begin position="1"/>
        <end position="14"/>
    </location>
</feature>
<dbReference type="InterPro" id="IPR043903">
    <property type="entry name" value="DUF5785"/>
</dbReference>
<dbReference type="OrthoDB" id="284200at2157"/>
<dbReference type="KEGG" id="hsu:HLASF_1632"/>
<reference evidence="2 5" key="1">
    <citation type="journal article" date="2015" name="ISME J.">
        <title>Elemental sulfur and acetate can support life of a novel strictly anaerobic haloarchaeon.</title>
        <authorList>
            <person name="Sorokin D.Y."/>
            <person name="Kublanov I.V."/>
            <person name="Gavrilov S.N."/>
            <person name="Rojo D."/>
            <person name="Roman P."/>
            <person name="Golyshin P.N."/>
            <person name="Slepak V.Z."/>
            <person name="Smedile F."/>
            <person name="Ferrer M."/>
            <person name="Messina E."/>
            <person name="La Cono V."/>
            <person name="Yakimov M.M."/>
        </authorList>
    </citation>
    <scope>NUCLEOTIDE SEQUENCE [LARGE SCALE GENOMIC DNA]</scope>
    <source>
        <strain evidence="2 5">HSR2</strain>
    </source>
</reference>
<keyword evidence="5" id="KW-1185">Reference proteome</keyword>
<evidence type="ECO:0000256" key="1">
    <source>
        <dbReference type="SAM" id="MobiDB-lite"/>
    </source>
</evidence>
<gene>
    <name evidence="3" type="ORF">HLASA_1619</name>
    <name evidence="2" type="ORF">HLASF_1632</name>
</gene>
<dbReference type="KEGG" id="hsf:HLASA_1619"/>
<organism evidence="2 5">
    <name type="scientific">Halanaeroarchaeum sulfurireducens</name>
    <dbReference type="NCBI Taxonomy" id="1604004"/>
    <lineage>
        <taxon>Archaea</taxon>
        <taxon>Methanobacteriati</taxon>
        <taxon>Methanobacteriota</taxon>
        <taxon>Stenosarchaea group</taxon>
        <taxon>Halobacteria</taxon>
        <taxon>Halobacteriales</taxon>
        <taxon>Halobacteriaceae</taxon>
        <taxon>Halanaeroarchaeum</taxon>
    </lineage>
</organism>
<dbReference type="RefSeq" id="WP_050048796.1">
    <property type="nucleotide sequence ID" value="NZ_CP008874.1"/>
</dbReference>
<reference evidence="3 4" key="3">
    <citation type="journal article" date="2016" name="Stand. Genomic Sci.">
        <title>Complete genome sequence of 'Halanaeroarchaeum sulfurireducens' M27-SA2, a sulfur-reducing and acetate-oxidizing haloarchaeon from the deep-sea hypersaline anoxic lake Medee.</title>
        <authorList>
            <person name="Messina E."/>
            <person name="Sorokin D.Y."/>
            <person name="Kublanov I.V."/>
            <person name="Toshchakov S."/>
            <person name="Lopatina A."/>
            <person name="Arcadi E."/>
            <person name="Smedile F."/>
            <person name="La Spada G."/>
            <person name="La Cono V."/>
            <person name="Yakimov M.M."/>
        </authorList>
    </citation>
    <scope>NUCLEOTIDE SEQUENCE [LARGE SCALE GENOMIC DNA]</scope>
    <source>
        <strain evidence="3 4">M27-SA2</strain>
    </source>
</reference>
<sequence length="103" mass="11851">MADASAKDWPHDPDGDMGSEGMRNFDMAVLSKMVEEDEFPIQKDEFVDEFGDWPVRINHKTVVSVAEIFEHVEEDSFETKIEFHKATGRAIRNTGLWEYTPDT</sequence>
<reference evidence="4" key="2">
    <citation type="submission" date="2015-05" db="EMBL/GenBank/DDBJ databases">
        <title>Complete genome sequence of Halanaeroarchaeum sulfurireducens type strain M27-SA2, a sulfate-reducer haloarchaeon from marine anoxic lake Medee.</title>
        <authorList>
            <person name="Messina E."/>
            <person name="Kublanov I.V."/>
            <person name="Toshchakov S."/>
            <person name="Arcadi E."/>
            <person name="La Spada G."/>
            <person name="La Cono V."/>
            <person name="Yakimov M.M."/>
        </authorList>
    </citation>
    <scope>NUCLEOTIDE SEQUENCE [LARGE SCALE GENOMIC DNA]</scope>
    <source>
        <strain evidence="4">M27-SA2</strain>
    </source>
</reference>
<dbReference type="Proteomes" id="UP000069906">
    <property type="component" value="Chromosome"/>
</dbReference>